<evidence type="ECO:0000256" key="1">
    <source>
        <dbReference type="ARBA" id="ARBA00022441"/>
    </source>
</evidence>
<dbReference type="PIRSF" id="PIRSF037037">
    <property type="entry name" value="Kelch-like_protein_gigaxonin"/>
    <property type="match status" value="1"/>
</dbReference>
<dbReference type="PANTHER" id="PTHR45632">
    <property type="entry name" value="LD33804P"/>
    <property type="match status" value="1"/>
</dbReference>
<proteinExistence type="predicted"/>
<dbReference type="Gene3D" id="2.120.10.80">
    <property type="entry name" value="Kelch-type beta propeller"/>
    <property type="match status" value="1"/>
</dbReference>
<feature type="compositionally biased region" description="Basic and acidic residues" evidence="3">
    <location>
        <begin position="50"/>
        <end position="68"/>
    </location>
</feature>
<dbReference type="Proteomes" id="UP001642483">
    <property type="component" value="Unassembled WGS sequence"/>
</dbReference>
<dbReference type="Pfam" id="PF24681">
    <property type="entry name" value="Kelch_KLHDC2_KLHL20_DRC7"/>
    <property type="match status" value="1"/>
</dbReference>
<evidence type="ECO:0000313" key="6">
    <source>
        <dbReference type="Proteomes" id="UP001642483"/>
    </source>
</evidence>
<dbReference type="SMART" id="SM00612">
    <property type="entry name" value="Kelch"/>
    <property type="match status" value="5"/>
</dbReference>
<feature type="compositionally biased region" description="Polar residues" evidence="3">
    <location>
        <begin position="70"/>
        <end position="80"/>
    </location>
</feature>
<evidence type="ECO:0000256" key="2">
    <source>
        <dbReference type="ARBA" id="ARBA00022737"/>
    </source>
</evidence>
<name>A0ABP0H5U7_CLALP</name>
<feature type="compositionally biased region" description="Polar residues" evidence="3">
    <location>
        <begin position="21"/>
        <end position="49"/>
    </location>
</feature>
<dbReference type="SUPFAM" id="SSF54695">
    <property type="entry name" value="POZ domain"/>
    <property type="match status" value="1"/>
</dbReference>
<dbReference type="InterPro" id="IPR000210">
    <property type="entry name" value="BTB/POZ_dom"/>
</dbReference>
<evidence type="ECO:0000313" key="5">
    <source>
        <dbReference type="EMBL" id="CAK8698374.1"/>
    </source>
</evidence>
<dbReference type="InterPro" id="IPR017096">
    <property type="entry name" value="BTB-kelch_protein"/>
</dbReference>
<dbReference type="InterPro" id="IPR006652">
    <property type="entry name" value="Kelch_1"/>
</dbReference>
<dbReference type="Gene3D" id="1.25.40.420">
    <property type="match status" value="1"/>
</dbReference>
<feature type="domain" description="BTB" evidence="4">
    <location>
        <begin position="110"/>
        <end position="177"/>
    </location>
</feature>
<dbReference type="Pfam" id="PF00651">
    <property type="entry name" value="BTB"/>
    <property type="match status" value="1"/>
</dbReference>
<dbReference type="Gene3D" id="3.30.710.10">
    <property type="entry name" value="Potassium Channel Kv1.1, Chain A"/>
    <property type="match status" value="1"/>
</dbReference>
<dbReference type="InterPro" id="IPR015915">
    <property type="entry name" value="Kelch-typ_b-propeller"/>
</dbReference>
<reference evidence="5 6" key="1">
    <citation type="submission" date="2024-02" db="EMBL/GenBank/DDBJ databases">
        <authorList>
            <person name="Daric V."/>
            <person name="Darras S."/>
        </authorList>
    </citation>
    <scope>NUCLEOTIDE SEQUENCE [LARGE SCALE GENOMIC DNA]</scope>
</reference>
<dbReference type="SMART" id="SM00875">
    <property type="entry name" value="BACK"/>
    <property type="match status" value="1"/>
</dbReference>
<sequence>MASQPKIKQERLDSGYDDQEQISASTQNGRHETSMTSSPSTIDDSVSLSSEKRENTPPRKRLRYDVPTEQKIQNGRGSTLPSLSYQHYDGSHAIGVLSRMNKLRFNENFVDLVLVTDGKEIPCHKAVLCCASHYFSELITPNSASRYLQKIHLNDASSQTIMQLVDYAYTSKININDDNIEHILSAATLYKFSNVSKACVMILKQRMTPSNCIAIKKFAVKQSCAELVNFANIFSNENFAEISMSEDFLHLNVKDVICLISSNFLTLDSEEVVFDAVMSWVQHDVTSRKFLLPRLLEHVRLPLVRPQFLLDVVQADPLIKNNKECEKFLNEAQRFQLLPDQRPMMQTKRTQPRQAYVTKKMEVLVTVGGLNKDKQTIANCVYFDLNQPRTTHLAPLSVKQTAYSVAAVKNNIFVTGGACVTPCNEVWMYIPSLDIWQEVAPMIEPRFLHTSVAFNGFLYVLGGSDGTGRLRSVEKYNPDTNSWQDVAPMLKALSSPCAVTCDGMLYVIGGAVGSEPNEIVCDVQSYDPKHNSWKLVTSLPQPERGAVAANLNGTVYLMGQNKAVYSYNRQSNEWVKRCNTLGGHLYGAATIHCGQLCVAGGLHGNSYINGTVETYDHVNDRWFVTSTLHVPVYAQGFVSIVKDDVISPR</sequence>
<gene>
    <name evidence="5" type="ORF">CVLEPA_LOCUS31813</name>
</gene>
<feature type="region of interest" description="Disordered" evidence="3">
    <location>
        <begin position="1"/>
        <end position="80"/>
    </location>
</feature>
<dbReference type="PANTHER" id="PTHR45632:SF17">
    <property type="entry name" value="KELCH-LIKE PROTEIN 31"/>
    <property type="match status" value="1"/>
</dbReference>
<keyword evidence="2" id="KW-0677">Repeat</keyword>
<organism evidence="5 6">
    <name type="scientific">Clavelina lepadiformis</name>
    <name type="common">Light-bulb sea squirt</name>
    <name type="synonym">Ascidia lepadiformis</name>
    <dbReference type="NCBI Taxonomy" id="159417"/>
    <lineage>
        <taxon>Eukaryota</taxon>
        <taxon>Metazoa</taxon>
        <taxon>Chordata</taxon>
        <taxon>Tunicata</taxon>
        <taxon>Ascidiacea</taxon>
        <taxon>Aplousobranchia</taxon>
        <taxon>Clavelinidae</taxon>
        <taxon>Clavelina</taxon>
    </lineage>
</organism>
<keyword evidence="1" id="KW-0880">Kelch repeat</keyword>
<dbReference type="PROSITE" id="PS50097">
    <property type="entry name" value="BTB"/>
    <property type="match status" value="1"/>
</dbReference>
<dbReference type="SMART" id="SM00225">
    <property type="entry name" value="BTB"/>
    <property type="match status" value="1"/>
</dbReference>
<dbReference type="Pfam" id="PF07707">
    <property type="entry name" value="BACK"/>
    <property type="match status" value="1"/>
</dbReference>
<dbReference type="InterPro" id="IPR011705">
    <property type="entry name" value="BACK"/>
</dbReference>
<comment type="caution">
    <text evidence="5">The sequence shown here is derived from an EMBL/GenBank/DDBJ whole genome shotgun (WGS) entry which is preliminary data.</text>
</comment>
<dbReference type="InterPro" id="IPR011333">
    <property type="entry name" value="SKP1/BTB/POZ_sf"/>
</dbReference>
<dbReference type="EMBL" id="CAWYQH010000174">
    <property type="protein sequence ID" value="CAK8698374.1"/>
    <property type="molecule type" value="Genomic_DNA"/>
</dbReference>
<evidence type="ECO:0000256" key="3">
    <source>
        <dbReference type="SAM" id="MobiDB-lite"/>
    </source>
</evidence>
<keyword evidence="6" id="KW-1185">Reference proteome</keyword>
<accession>A0ABP0H5U7</accession>
<evidence type="ECO:0000259" key="4">
    <source>
        <dbReference type="PROSITE" id="PS50097"/>
    </source>
</evidence>
<dbReference type="SUPFAM" id="SSF117281">
    <property type="entry name" value="Kelch motif"/>
    <property type="match status" value="1"/>
</dbReference>
<protein>
    <recommendedName>
        <fullName evidence="4">BTB domain-containing protein</fullName>
    </recommendedName>
</protein>